<keyword evidence="4" id="KW-0964">Secreted</keyword>
<dbReference type="Gene3D" id="3.10.50.10">
    <property type="match status" value="1"/>
</dbReference>
<dbReference type="InterPro" id="IPR011583">
    <property type="entry name" value="Chitinase_II/V-like_cat"/>
</dbReference>
<dbReference type="AlphaFoldDB" id="A0A2U1P355"/>
<sequence length="474" mass="53672">MQSQFQAPNNQYPAQRGNQGYSAPNYQEPPSNELNNYIKVNDAKMRAMQNQISTLRNDFQSSITKQVYKFGLTLTFVLRLLLYKVAAVQGTFCICYLVLAWLLVFVKAFLMPIVKFHCPFVGLSGCRDGGGNGLTKTSLITHLRDRHFSGEAQAITRDSLLSNLVVFERVEVTLKCMGLWLCGSCFKTHTFRTKCRHGKGSDFVSPPDCGDGIVRFVIYDLPKPQVSLHVALVDDVVLDEFSGFDLALLDTLFSKGLRTVKEMDFDGIVLESWSRWVAYGILHDAKMRNLALQFIKKLGEEMHSVVVKRSTERNLQLQEYDFGPEDFRSLSNFVDGYSLMTYDFSNPQNRGPNAPLVWIRSTMKLLLGPHAADSQNLTQKVFLDINIYGNDYALQGGTGGGAILGRDYLSWLDKHKPQLKWENKSGEHFFFYTDENQHVVFYPSLLSIAMRLDEARSWGAGISIWEIGQAKENI</sequence>
<dbReference type="Pfam" id="PF00704">
    <property type="entry name" value="Glyco_hydro_18"/>
    <property type="match status" value="1"/>
</dbReference>
<evidence type="ECO:0000256" key="8">
    <source>
        <dbReference type="SAM" id="MobiDB-lite"/>
    </source>
</evidence>
<evidence type="ECO:0000313" key="11">
    <source>
        <dbReference type="EMBL" id="PWA80137.1"/>
    </source>
</evidence>
<comment type="caution">
    <text evidence="11">The sequence shown here is derived from an EMBL/GenBank/DDBJ whole genome shotgun (WGS) entry which is preliminary data.</text>
</comment>
<feature type="transmembrane region" description="Helical" evidence="9">
    <location>
        <begin position="94"/>
        <end position="114"/>
    </location>
</feature>
<dbReference type="SMART" id="SM00636">
    <property type="entry name" value="Glyco_18"/>
    <property type="match status" value="1"/>
</dbReference>
<evidence type="ECO:0000259" key="10">
    <source>
        <dbReference type="SMART" id="SM00636"/>
    </source>
</evidence>
<keyword evidence="6" id="KW-0458">Lysosome</keyword>
<name>A0A2U1P355_ARTAN</name>
<dbReference type="OrthoDB" id="10254444at2759"/>
<comment type="subcellular location">
    <subcellularLocation>
        <location evidence="1">Lysosome</location>
    </subcellularLocation>
    <subcellularLocation>
        <location evidence="2">Secreted</location>
    </subcellularLocation>
</comment>
<dbReference type="Proteomes" id="UP000245207">
    <property type="component" value="Unassembled WGS sequence"/>
</dbReference>
<dbReference type="GO" id="GO:0005975">
    <property type="term" value="P:carbohydrate metabolic process"/>
    <property type="evidence" value="ECO:0007669"/>
    <property type="project" value="InterPro"/>
</dbReference>
<dbReference type="InterPro" id="IPR029070">
    <property type="entry name" value="Chitinase_insertion_sf"/>
</dbReference>
<dbReference type="GO" id="GO:0070492">
    <property type="term" value="F:oligosaccharide binding"/>
    <property type="evidence" value="ECO:0007669"/>
    <property type="project" value="TreeGrafter"/>
</dbReference>
<proteinExistence type="inferred from homology"/>
<dbReference type="SUPFAM" id="SSF51445">
    <property type="entry name" value="(Trans)glycosidases"/>
    <property type="match status" value="1"/>
</dbReference>
<feature type="region of interest" description="Disordered" evidence="8">
    <location>
        <begin position="1"/>
        <end position="29"/>
    </location>
</feature>
<keyword evidence="9" id="KW-0472">Membrane</keyword>
<feature type="domain" description="Chitinase II/V-like catalytic" evidence="10">
    <location>
        <begin position="186"/>
        <end position="470"/>
    </location>
</feature>
<dbReference type="Gene3D" id="3.20.20.80">
    <property type="entry name" value="Glycosidases"/>
    <property type="match status" value="1"/>
</dbReference>
<accession>A0A2U1P355</accession>
<keyword evidence="12" id="KW-1185">Reference proteome</keyword>
<evidence type="ECO:0000313" key="12">
    <source>
        <dbReference type="Proteomes" id="UP000245207"/>
    </source>
</evidence>
<evidence type="ECO:0000256" key="6">
    <source>
        <dbReference type="ARBA" id="ARBA00023228"/>
    </source>
</evidence>
<evidence type="ECO:0000256" key="9">
    <source>
        <dbReference type="SAM" id="Phobius"/>
    </source>
</evidence>
<dbReference type="EMBL" id="PKPP01001759">
    <property type="protein sequence ID" value="PWA80137.1"/>
    <property type="molecule type" value="Genomic_DNA"/>
</dbReference>
<dbReference type="STRING" id="35608.A0A2U1P355"/>
<evidence type="ECO:0000256" key="7">
    <source>
        <dbReference type="ARBA" id="ARBA00040976"/>
    </source>
</evidence>
<evidence type="ECO:0000256" key="3">
    <source>
        <dbReference type="ARBA" id="ARBA00009336"/>
    </source>
</evidence>
<dbReference type="FunFam" id="3.10.50.10:FF:000002">
    <property type="entry name" value="Chitinase domain-containing protein 1"/>
    <property type="match status" value="1"/>
</dbReference>
<gene>
    <name evidence="11" type="ORF">CTI12_AA199520</name>
</gene>
<dbReference type="GO" id="GO:0005764">
    <property type="term" value="C:lysosome"/>
    <property type="evidence" value="ECO:0007669"/>
    <property type="project" value="UniProtKB-SubCell"/>
</dbReference>
<evidence type="ECO:0000256" key="5">
    <source>
        <dbReference type="ARBA" id="ARBA00022729"/>
    </source>
</evidence>
<evidence type="ECO:0000256" key="1">
    <source>
        <dbReference type="ARBA" id="ARBA00004371"/>
    </source>
</evidence>
<comment type="similarity">
    <text evidence="3">Belongs to the glycosyl hydrolase 18 family.</text>
</comment>
<evidence type="ECO:0000256" key="4">
    <source>
        <dbReference type="ARBA" id="ARBA00022525"/>
    </source>
</evidence>
<organism evidence="11 12">
    <name type="scientific">Artemisia annua</name>
    <name type="common">Sweet wormwood</name>
    <dbReference type="NCBI Taxonomy" id="35608"/>
    <lineage>
        <taxon>Eukaryota</taxon>
        <taxon>Viridiplantae</taxon>
        <taxon>Streptophyta</taxon>
        <taxon>Embryophyta</taxon>
        <taxon>Tracheophyta</taxon>
        <taxon>Spermatophyta</taxon>
        <taxon>Magnoliopsida</taxon>
        <taxon>eudicotyledons</taxon>
        <taxon>Gunneridae</taxon>
        <taxon>Pentapetalae</taxon>
        <taxon>asterids</taxon>
        <taxon>campanulids</taxon>
        <taxon>Asterales</taxon>
        <taxon>Asteraceae</taxon>
        <taxon>Asteroideae</taxon>
        <taxon>Anthemideae</taxon>
        <taxon>Artemisiinae</taxon>
        <taxon>Artemisia</taxon>
    </lineage>
</organism>
<evidence type="ECO:0000256" key="2">
    <source>
        <dbReference type="ARBA" id="ARBA00004613"/>
    </source>
</evidence>
<protein>
    <recommendedName>
        <fullName evidence="7">Chitinase domain-containing protein 1</fullName>
    </recommendedName>
</protein>
<reference evidence="11 12" key="1">
    <citation type="journal article" date="2018" name="Mol. Plant">
        <title>The genome of Artemisia annua provides insight into the evolution of Asteraceae family and artemisinin biosynthesis.</title>
        <authorList>
            <person name="Shen Q."/>
            <person name="Zhang L."/>
            <person name="Liao Z."/>
            <person name="Wang S."/>
            <person name="Yan T."/>
            <person name="Shi P."/>
            <person name="Liu M."/>
            <person name="Fu X."/>
            <person name="Pan Q."/>
            <person name="Wang Y."/>
            <person name="Lv Z."/>
            <person name="Lu X."/>
            <person name="Zhang F."/>
            <person name="Jiang W."/>
            <person name="Ma Y."/>
            <person name="Chen M."/>
            <person name="Hao X."/>
            <person name="Li L."/>
            <person name="Tang Y."/>
            <person name="Lv G."/>
            <person name="Zhou Y."/>
            <person name="Sun X."/>
            <person name="Brodelius P.E."/>
            <person name="Rose J.K.C."/>
            <person name="Tang K."/>
        </authorList>
    </citation>
    <scope>NUCLEOTIDE SEQUENCE [LARGE SCALE GENOMIC DNA]</scope>
    <source>
        <strain evidence="12">cv. Huhao1</strain>
        <tissue evidence="11">Leaf</tissue>
    </source>
</reference>
<dbReference type="GO" id="GO:0008061">
    <property type="term" value="F:chitin binding"/>
    <property type="evidence" value="ECO:0007669"/>
    <property type="project" value="InterPro"/>
</dbReference>
<dbReference type="InterPro" id="IPR001223">
    <property type="entry name" value="Glyco_hydro18_cat"/>
</dbReference>
<dbReference type="GO" id="GO:0012505">
    <property type="term" value="C:endomembrane system"/>
    <property type="evidence" value="ECO:0007669"/>
    <property type="project" value="TreeGrafter"/>
</dbReference>
<dbReference type="GO" id="GO:0005576">
    <property type="term" value="C:extracellular region"/>
    <property type="evidence" value="ECO:0007669"/>
    <property type="project" value="UniProtKB-SubCell"/>
</dbReference>
<keyword evidence="5" id="KW-0732">Signal</keyword>
<dbReference type="GO" id="GO:0016787">
    <property type="term" value="F:hydrolase activity"/>
    <property type="evidence" value="ECO:0007669"/>
    <property type="project" value="UniProtKB-KW"/>
</dbReference>
<dbReference type="InterPro" id="IPR017853">
    <property type="entry name" value="GH"/>
</dbReference>
<dbReference type="PANTHER" id="PTHR46066">
    <property type="entry name" value="CHITINASE DOMAIN-CONTAINING PROTEIN 1 FAMILY MEMBER"/>
    <property type="match status" value="1"/>
</dbReference>
<keyword evidence="11" id="KW-0378">Hydrolase</keyword>
<keyword evidence="9" id="KW-0812">Transmembrane</keyword>
<dbReference type="PANTHER" id="PTHR46066:SF2">
    <property type="entry name" value="CHITINASE DOMAIN-CONTAINING PROTEIN 1"/>
    <property type="match status" value="1"/>
</dbReference>
<keyword evidence="9" id="KW-1133">Transmembrane helix</keyword>